<gene>
    <name evidence="7" type="ORF">MKW98_003448</name>
</gene>
<dbReference type="InterPro" id="IPR002100">
    <property type="entry name" value="TF_MADSbox"/>
</dbReference>
<proteinExistence type="predicted"/>
<comment type="subcellular location">
    <subcellularLocation>
        <location evidence="1">Nucleus</location>
    </subcellularLocation>
</comment>
<name>A0AAD4XTK4_9MAGN</name>
<dbReference type="PANTHER" id="PTHR11945">
    <property type="entry name" value="MADS BOX PROTEIN"/>
    <property type="match status" value="1"/>
</dbReference>
<evidence type="ECO:0000256" key="2">
    <source>
        <dbReference type="ARBA" id="ARBA00023015"/>
    </source>
</evidence>
<dbReference type="GO" id="GO:0000981">
    <property type="term" value="F:DNA-binding transcription factor activity, RNA polymerase II-specific"/>
    <property type="evidence" value="ECO:0007669"/>
    <property type="project" value="InterPro"/>
</dbReference>
<dbReference type="EMBL" id="JAJJMB010003633">
    <property type="protein sequence ID" value="KAI3946885.1"/>
    <property type="molecule type" value="Genomic_DNA"/>
</dbReference>
<dbReference type="AlphaFoldDB" id="A0AAD4XTK4"/>
<keyword evidence="8" id="KW-1185">Reference proteome</keyword>
<comment type="caution">
    <text evidence="7">The sequence shown here is derived from an EMBL/GenBank/DDBJ whole genome shotgun (WGS) entry which is preliminary data.</text>
</comment>
<dbReference type="SMART" id="SM00432">
    <property type="entry name" value="MADS"/>
    <property type="match status" value="1"/>
</dbReference>
<evidence type="ECO:0000259" key="6">
    <source>
        <dbReference type="PROSITE" id="PS50066"/>
    </source>
</evidence>
<dbReference type="PANTHER" id="PTHR11945:SF387">
    <property type="entry name" value="AGAMOUS-LIKE MADS-BOX PROTEIN AGL80"/>
    <property type="match status" value="1"/>
</dbReference>
<sequence length="306" mass="34196">MARKKVKLAYITNDSVRRATFKKRRVGLMKKVSELSTLCEVSACAIVFGPYDRTPEVWTQQPNAHRVLMRFKSLPEMDQSKKQLNQESFMYNRIGKIIEQFKKQQRENRYMQINEMYTHVVAGKCSISIVHPSDLGDLAWVLEDKKKEVQRKLSELKKAPKSVLQTTPANTSSAIFTTSDANTTATPNPSTSTIHTNVNVCGSNGSGTNGGTMPGGTGMYGGVVNHGTGGQEIMTPYHTRQAIEALQNQPWFMDVMNQPSIPQPDDQMVNYVYLIGGEQNIKNNNQMMVGGVSPATITPSWRYLQQ</sequence>
<keyword evidence="4" id="KW-0804">Transcription</keyword>
<dbReference type="GO" id="GO:0046983">
    <property type="term" value="F:protein dimerization activity"/>
    <property type="evidence" value="ECO:0007669"/>
    <property type="project" value="InterPro"/>
</dbReference>
<protein>
    <recommendedName>
        <fullName evidence="6">MADS-box domain-containing protein</fullName>
    </recommendedName>
</protein>
<keyword evidence="3" id="KW-0238">DNA-binding</keyword>
<dbReference type="GO" id="GO:0005634">
    <property type="term" value="C:nucleus"/>
    <property type="evidence" value="ECO:0007669"/>
    <property type="project" value="UniProtKB-SubCell"/>
</dbReference>
<keyword evidence="5" id="KW-0539">Nucleus</keyword>
<reference evidence="7" key="1">
    <citation type="submission" date="2022-04" db="EMBL/GenBank/DDBJ databases">
        <title>A functionally conserved STORR gene fusion in Papaver species that diverged 16.8 million years ago.</title>
        <authorList>
            <person name="Catania T."/>
        </authorList>
    </citation>
    <scope>NUCLEOTIDE SEQUENCE</scope>
    <source>
        <strain evidence="7">S-188037</strain>
    </source>
</reference>
<dbReference type="Proteomes" id="UP001202328">
    <property type="component" value="Unassembled WGS sequence"/>
</dbReference>
<dbReference type="GO" id="GO:0000978">
    <property type="term" value="F:RNA polymerase II cis-regulatory region sequence-specific DNA binding"/>
    <property type="evidence" value="ECO:0007669"/>
    <property type="project" value="TreeGrafter"/>
</dbReference>
<organism evidence="7 8">
    <name type="scientific">Papaver atlanticum</name>
    <dbReference type="NCBI Taxonomy" id="357466"/>
    <lineage>
        <taxon>Eukaryota</taxon>
        <taxon>Viridiplantae</taxon>
        <taxon>Streptophyta</taxon>
        <taxon>Embryophyta</taxon>
        <taxon>Tracheophyta</taxon>
        <taxon>Spermatophyta</taxon>
        <taxon>Magnoliopsida</taxon>
        <taxon>Ranunculales</taxon>
        <taxon>Papaveraceae</taxon>
        <taxon>Papaveroideae</taxon>
        <taxon>Papaver</taxon>
    </lineage>
</organism>
<keyword evidence="2" id="KW-0805">Transcription regulation</keyword>
<dbReference type="PROSITE" id="PS50066">
    <property type="entry name" value="MADS_BOX_2"/>
    <property type="match status" value="1"/>
</dbReference>
<evidence type="ECO:0000256" key="3">
    <source>
        <dbReference type="ARBA" id="ARBA00023125"/>
    </source>
</evidence>
<dbReference type="InterPro" id="IPR033897">
    <property type="entry name" value="SRF-like_MADS-box"/>
</dbReference>
<dbReference type="SUPFAM" id="SSF55455">
    <property type="entry name" value="SRF-like"/>
    <property type="match status" value="1"/>
</dbReference>
<dbReference type="Gene3D" id="3.40.1810.10">
    <property type="entry name" value="Transcription factor, MADS-box"/>
    <property type="match status" value="1"/>
</dbReference>
<evidence type="ECO:0000313" key="8">
    <source>
        <dbReference type="Proteomes" id="UP001202328"/>
    </source>
</evidence>
<feature type="domain" description="MADS-box" evidence="6">
    <location>
        <begin position="1"/>
        <end position="61"/>
    </location>
</feature>
<accession>A0AAD4XTK4</accession>
<dbReference type="Pfam" id="PF00319">
    <property type="entry name" value="SRF-TF"/>
    <property type="match status" value="1"/>
</dbReference>
<evidence type="ECO:0000256" key="4">
    <source>
        <dbReference type="ARBA" id="ARBA00023163"/>
    </source>
</evidence>
<dbReference type="CDD" id="cd00266">
    <property type="entry name" value="MADS_SRF_like"/>
    <property type="match status" value="1"/>
</dbReference>
<dbReference type="InterPro" id="IPR036879">
    <property type="entry name" value="TF_MADSbox_sf"/>
</dbReference>
<dbReference type="PRINTS" id="PR00404">
    <property type="entry name" value="MADSDOMAIN"/>
</dbReference>
<evidence type="ECO:0000256" key="5">
    <source>
        <dbReference type="ARBA" id="ARBA00023242"/>
    </source>
</evidence>
<dbReference type="GO" id="GO:0045944">
    <property type="term" value="P:positive regulation of transcription by RNA polymerase II"/>
    <property type="evidence" value="ECO:0007669"/>
    <property type="project" value="InterPro"/>
</dbReference>
<evidence type="ECO:0000256" key="1">
    <source>
        <dbReference type="ARBA" id="ARBA00004123"/>
    </source>
</evidence>
<evidence type="ECO:0000313" key="7">
    <source>
        <dbReference type="EMBL" id="KAI3946885.1"/>
    </source>
</evidence>